<dbReference type="Pfam" id="PF07244">
    <property type="entry name" value="POTRA"/>
    <property type="match status" value="3"/>
</dbReference>
<dbReference type="InterPro" id="IPR039910">
    <property type="entry name" value="D15-like"/>
</dbReference>
<dbReference type="GO" id="GO:0019867">
    <property type="term" value="C:outer membrane"/>
    <property type="evidence" value="ECO:0007669"/>
    <property type="project" value="InterPro"/>
</dbReference>
<reference evidence="9" key="1">
    <citation type="submission" date="2018-05" db="EMBL/GenBank/DDBJ databases">
        <authorList>
            <person name="Lanie J.A."/>
            <person name="Ng W.-L."/>
            <person name="Kazmierczak K.M."/>
            <person name="Andrzejewski T.M."/>
            <person name="Davidsen T.M."/>
            <person name="Wayne K.J."/>
            <person name="Tettelin H."/>
            <person name="Glass J.I."/>
            <person name="Rusch D."/>
            <person name="Podicherti R."/>
            <person name="Tsui H.-C.T."/>
            <person name="Winkler M.E."/>
        </authorList>
    </citation>
    <scope>NUCLEOTIDE SEQUENCE</scope>
</reference>
<keyword evidence="4" id="KW-0677">Repeat</keyword>
<dbReference type="Gene3D" id="2.40.160.50">
    <property type="entry name" value="membrane protein fhac: a member of the omp85/tpsb transporter family"/>
    <property type="match status" value="1"/>
</dbReference>
<dbReference type="NCBIfam" id="TIGR03303">
    <property type="entry name" value="OM_YaeT"/>
    <property type="match status" value="1"/>
</dbReference>
<name>A0A381QKJ1_9ZZZZ</name>
<accession>A0A381QKJ1</accession>
<dbReference type="GO" id="GO:0071709">
    <property type="term" value="P:membrane assembly"/>
    <property type="evidence" value="ECO:0007669"/>
    <property type="project" value="InterPro"/>
</dbReference>
<dbReference type="EMBL" id="UINC01001386">
    <property type="protein sequence ID" value="SUZ79434.1"/>
    <property type="molecule type" value="Genomic_DNA"/>
</dbReference>
<gene>
    <name evidence="9" type="ORF">METZ01_LOCUS32288</name>
</gene>
<dbReference type="AlphaFoldDB" id="A0A381QKJ1"/>
<feature type="domain" description="POTRA" evidence="8">
    <location>
        <begin position="419"/>
        <end position="490"/>
    </location>
</feature>
<keyword evidence="2" id="KW-0812">Transmembrane</keyword>
<keyword evidence="6" id="KW-0998">Cell outer membrane</keyword>
<dbReference type="PIRSF" id="PIRSF006076">
    <property type="entry name" value="OM_assembly_OMP85"/>
    <property type="match status" value="1"/>
</dbReference>
<comment type="subcellular location">
    <subcellularLocation>
        <location evidence="1">Membrane</location>
    </subcellularLocation>
</comment>
<evidence type="ECO:0000313" key="9">
    <source>
        <dbReference type="EMBL" id="SUZ79434.1"/>
    </source>
</evidence>
<evidence type="ECO:0000259" key="8">
    <source>
        <dbReference type="Pfam" id="PF07244"/>
    </source>
</evidence>
<organism evidence="9">
    <name type="scientific">marine metagenome</name>
    <dbReference type="NCBI Taxonomy" id="408172"/>
    <lineage>
        <taxon>unclassified sequences</taxon>
        <taxon>metagenomes</taxon>
        <taxon>ecological metagenomes</taxon>
    </lineage>
</organism>
<evidence type="ECO:0000256" key="2">
    <source>
        <dbReference type="ARBA" id="ARBA00022692"/>
    </source>
</evidence>
<feature type="domain" description="POTRA" evidence="8">
    <location>
        <begin position="325"/>
        <end position="384"/>
    </location>
</feature>
<evidence type="ECO:0000256" key="6">
    <source>
        <dbReference type="ARBA" id="ARBA00023237"/>
    </source>
</evidence>
<sequence length="845" mass="95908">METVKIKLAWCLILLGLSLPRLLSAQVPVLPAPGPSPAAQSTPQPPTGSEPVIRTIQIAFPTQGNVPSIEPQTYLYYIKTRPSRPSEDVWLLYDEELLLDDFRSLWGTGFLDDLSIETTDEPFPNGVMGKHVLYNMEERERVRIVEYNGSEKLERNKIEEFLEQMEAVIQLDTFIDEALLRKVKDILTVMLAEEGYQSPTIVHDVQAVAGGPKRVQVTFNIEDGPKTQVQRITFVGNETISGGTLRKQMKVNKEPRFWPLSIFKKSTYKEHRFPEDAEAIVQYYRERGHIRVQVGQPQLTTLRDTPDGTERWVEMRIPVEEGRQYRLGEFEFEGVTVPTVEDVRAQFELAEGDYYNESEVREGIERLQLLYGASGYMEFLAFPDLSPRDQRVDEDGLEVPTDGPAIVDVMMRAEEGDQYFVNRITFAGNRTTRDYVVRREFRLLEAGVYNSNALTTSVRRINQLGYFLPIQEDDVSVEQVEGDEFQVDIEVPLEEQNRNQVSFGAGVSQFEGFFGQASFQTGNFMGRGETASVALMYGSRYKNFMLGLSRPYMFNRAISSGVTLFSQEFRFIGQFTQRTTGGNLTLGMPVGVWSRMFMGYSYEDVKVLELNPLYTDPQVLQYNPFLRDSLLIGQDGRRTISKLSPGWILNTIDNPIFPNSGKRLSAALEYAGVGGNTNFYKPRAEAIWYFQTTESQSVGLRFNGEYIVPFGDTVEIPIFERLFQGGEYSIRGFDLRSVGPMDESTGLVLGGNKSFLFNGEYIFTIAPPVRLILFFDTGQVQARGDRFSKTDFKTSTGAEVRFMMPVMNVPLRLIFAYNPQRSGVLDNSFRPESAFNFRFAVGSSF</sequence>
<evidence type="ECO:0000256" key="4">
    <source>
        <dbReference type="ARBA" id="ARBA00022737"/>
    </source>
</evidence>
<keyword evidence="3" id="KW-0732">Signal</keyword>
<dbReference type="PANTHER" id="PTHR12815:SF47">
    <property type="entry name" value="TRANSLOCATION AND ASSEMBLY MODULE SUBUNIT TAMA"/>
    <property type="match status" value="1"/>
</dbReference>
<dbReference type="PANTHER" id="PTHR12815">
    <property type="entry name" value="SORTING AND ASSEMBLY MACHINERY SAMM50 PROTEIN FAMILY MEMBER"/>
    <property type="match status" value="1"/>
</dbReference>
<evidence type="ECO:0000259" key="7">
    <source>
        <dbReference type="Pfam" id="PF01103"/>
    </source>
</evidence>
<evidence type="ECO:0000256" key="5">
    <source>
        <dbReference type="ARBA" id="ARBA00023136"/>
    </source>
</evidence>
<dbReference type="InterPro" id="IPR000184">
    <property type="entry name" value="Bac_surfAg_D15"/>
</dbReference>
<protein>
    <recommendedName>
        <fullName evidence="10">Outer membrane protein assembly factor BamA</fullName>
    </recommendedName>
</protein>
<feature type="domain" description="POTRA" evidence="8">
    <location>
        <begin position="229"/>
        <end position="307"/>
    </location>
</feature>
<dbReference type="InterPro" id="IPR010827">
    <property type="entry name" value="BamA/TamA_POTRA"/>
</dbReference>
<evidence type="ECO:0000256" key="3">
    <source>
        <dbReference type="ARBA" id="ARBA00022729"/>
    </source>
</evidence>
<dbReference type="Gene3D" id="3.10.20.310">
    <property type="entry name" value="membrane protein fhac"/>
    <property type="match status" value="3"/>
</dbReference>
<proteinExistence type="predicted"/>
<dbReference type="InterPro" id="IPR023707">
    <property type="entry name" value="OM_assembly_BamA"/>
</dbReference>
<dbReference type="Pfam" id="PF01103">
    <property type="entry name" value="Omp85"/>
    <property type="match status" value="1"/>
</dbReference>
<feature type="domain" description="Bacterial surface antigen (D15)" evidence="7">
    <location>
        <begin position="523"/>
        <end position="845"/>
    </location>
</feature>
<keyword evidence="5" id="KW-0472">Membrane</keyword>
<evidence type="ECO:0000256" key="1">
    <source>
        <dbReference type="ARBA" id="ARBA00004370"/>
    </source>
</evidence>
<evidence type="ECO:0008006" key="10">
    <source>
        <dbReference type="Google" id="ProtNLM"/>
    </source>
</evidence>